<reference evidence="4" key="1">
    <citation type="submission" date="2016-06" db="UniProtKB">
        <authorList>
            <consortium name="WormBaseParasite"/>
        </authorList>
    </citation>
    <scope>IDENTIFICATION</scope>
</reference>
<feature type="compositionally biased region" description="Basic and acidic residues" evidence="1">
    <location>
        <begin position="52"/>
        <end position="61"/>
    </location>
</feature>
<feature type="compositionally biased region" description="Polar residues" evidence="1">
    <location>
        <begin position="37"/>
        <end position="51"/>
    </location>
</feature>
<evidence type="ECO:0000256" key="1">
    <source>
        <dbReference type="SAM" id="MobiDB-lite"/>
    </source>
</evidence>
<proteinExistence type="predicted"/>
<dbReference type="WBParaSite" id="GPUH_0000990601-mRNA-1">
    <property type="protein sequence ID" value="GPUH_0000990601-mRNA-1"/>
    <property type="gene ID" value="GPUH_0000990601"/>
</dbReference>
<evidence type="ECO:0000313" key="2">
    <source>
        <dbReference type="EMBL" id="VDK78964.1"/>
    </source>
</evidence>
<evidence type="ECO:0000313" key="4">
    <source>
        <dbReference type="WBParaSite" id="GPUH_0000990601-mRNA-1"/>
    </source>
</evidence>
<gene>
    <name evidence="2" type="ORF">GPUH_LOCUS9893</name>
</gene>
<protein>
    <submittedName>
        <fullName evidence="4">Homeobox domain-containing protein</fullName>
    </submittedName>
</protein>
<feature type="region of interest" description="Disordered" evidence="1">
    <location>
        <begin position="1"/>
        <end position="66"/>
    </location>
</feature>
<dbReference type="Proteomes" id="UP000271098">
    <property type="component" value="Unassembled WGS sequence"/>
</dbReference>
<accession>A0A183DMF4</accession>
<dbReference type="EMBL" id="UYRT01034625">
    <property type="protein sequence ID" value="VDK78964.1"/>
    <property type="molecule type" value="Genomic_DNA"/>
</dbReference>
<evidence type="ECO:0000313" key="3">
    <source>
        <dbReference type="Proteomes" id="UP000271098"/>
    </source>
</evidence>
<name>A0A183DMF4_9BILA</name>
<dbReference type="AlphaFoldDB" id="A0A183DMF4"/>
<reference evidence="2 3" key="2">
    <citation type="submission" date="2018-11" db="EMBL/GenBank/DDBJ databases">
        <authorList>
            <consortium name="Pathogen Informatics"/>
        </authorList>
    </citation>
    <scope>NUCLEOTIDE SEQUENCE [LARGE SCALE GENOMIC DNA]</scope>
</reference>
<organism evidence="4">
    <name type="scientific">Gongylonema pulchrum</name>
    <dbReference type="NCBI Taxonomy" id="637853"/>
    <lineage>
        <taxon>Eukaryota</taxon>
        <taxon>Metazoa</taxon>
        <taxon>Ecdysozoa</taxon>
        <taxon>Nematoda</taxon>
        <taxon>Chromadorea</taxon>
        <taxon>Rhabditida</taxon>
        <taxon>Spirurina</taxon>
        <taxon>Spiruromorpha</taxon>
        <taxon>Spiruroidea</taxon>
        <taxon>Gongylonematidae</taxon>
        <taxon>Gongylonema</taxon>
    </lineage>
</organism>
<keyword evidence="3" id="KW-1185">Reference proteome</keyword>
<sequence>MPGELERSIQNSSVTEVGPLDVLDSSLPPFPTLSPSQAQCANPSGALSNSESTKRTSKDMGEFFNSGETVGPIERYFQNLRLTELQELTVERKGLLFTN</sequence>